<sequence>MANNAMKTRIINIRQAIPTHDMTYTAYALFKVQKVTQA</sequence>
<keyword evidence="2" id="KW-1185">Reference proteome</keyword>
<accession>A0A2D0YM82</accession>
<evidence type="ECO:0000313" key="1">
    <source>
        <dbReference type="EMBL" id="ASV43580.1"/>
    </source>
</evidence>
<protein>
    <submittedName>
        <fullName evidence="1">Uncharacterized protein</fullName>
    </submittedName>
</protein>
<name>A0A2D0YM82_9CAUD</name>
<evidence type="ECO:0000313" key="2">
    <source>
        <dbReference type="Proteomes" id="UP000241680"/>
    </source>
</evidence>
<dbReference type="GeneID" id="54985020"/>
<proteinExistence type="predicted"/>
<organism evidence="1 2">
    <name type="scientific">Vibrio phage JSF12</name>
    <dbReference type="NCBI Taxonomy" id="1983595"/>
    <lineage>
        <taxon>Viruses</taxon>
        <taxon>Duplodnaviria</taxon>
        <taxon>Heunggongvirae</taxon>
        <taxon>Uroviricota</taxon>
        <taxon>Caudoviricetes</taxon>
        <taxon>Demerecviridae</taxon>
        <taxon>Ermolyevavirinae</taxon>
        <taxon>Jesfedecavirus</taxon>
        <taxon>Jesfedecavirus JSF12</taxon>
    </lineage>
</organism>
<dbReference type="Proteomes" id="UP000241680">
    <property type="component" value="Segment"/>
</dbReference>
<dbReference type="RefSeq" id="YP_009794745.1">
    <property type="nucleotide sequence ID" value="NC_047882.1"/>
</dbReference>
<dbReference type="KEGG" id="vg:54985020"/>
<reference evidence="1 2" key="1">
    <citation type="journal article" date="2017" name="Sci. Rep.">
        <title>Analysis of the CRISPR-Cas system in bacteriophages active on epidemic strains of Vibrio cholerae in Bangladesh.</title>
        <authorList>
            <person name="Naser I.B."/>
            <person name="Hoque M.M."/>
            <person name="Nahid M.A."/>
            <person name="Tareq T.M."/>
            <person name="Rocky M.K."/>
            <person name="Faruque S.M."/>
        </authorList>
    </citation>
    <scope>NUCLEOTIDE SEQUENCE [LARGE SCALE GENOMIC DNA]</scope>
</reference>
<dbReference type="EMBL" id="KY883655">
    <property type="protein sequence ID" value="ASV43580.1"/>
    <property type="molecule type" value="Genomic_DNA"/>
</dbReference>